<dbReference type="EMBL" id="SNRY01000915">
    <property type="protein sequence ID" value="KAA6335219.1"/>
    <property type="molecule type" value="Genomic_DNA"/>
</dbReference>
<name>A0A5J4RNF7_9ZZZZ</name>
<protein>
    <submittedName>
        <fullName evidence="1">Secreted effector protein PipB2</fullName>
    </submittedName>
</protein>
<evidence type="ECO:0000313" key="1">
    <source>
        <dbReference type="EMBL" id="KAA6335219.1"/>
    </source>
</evidence>
<proteinExistence type="predicted"/>
<dbReference type="InterPro" id="IPR001646">
    <property type="entry name" value="5peptide_repeat"/>
</dbReference>
<dbReference type="SUPFAM" id="SSF141571">
    <property type="entry name" value="Pentapeptide repeat-like"/>
    <property type="match status" value="1"/>
</dbReference>
<dbReference type="PANTHER" id="PTHR14136">
    <property type="entry name" value="BTB_POZ DOMAIN-CONTAINING PROTEIN KCTD9"/>
    <property type="match status" value="1"/>
</dbReference>
<dbReference type="PANTHER" id="PTHR14136:SF17">
    <property type="entry name" value="BTB_POZ DOMAIN-CONTAINING PROTEIN KCTD9"/>
    <property type="match status" value="1"/>
</dbReference>
<dbReference type="Pfam" id="PF00805">
    <property type="entry name" value="Pentapeptide"/>
    <property type="match status" value="1"/>
</dbReference>
<accession>A0A5J4RNF7</accession>
<dbReference type="InterPro" id="IPR051082">
    <property type="entry name" value="Pentapeptide-BTB/POZ_domain"/>
</dbReference>
<organism evidence="1">
    <name type="scientific">termite gut metagenome</name>
    <dbReference type="NCBI Taxonomy" id="433724"/>
    <lineage>
        <taxon>unclassified sequences</taxon>
        <taxon>metagenomes</taxon>
        <taxon>organismal metagenomes</taxon>
    </lineage>
</organism>
<comment type="caution">
    <text evidence="1">The sequence shown here is derived from an EMBL/GenBank/DDBJ whole genome shotgun (WGS) entry which is preliminary data.</text>
</comment>
<dbReference type="Gene3D" id="2.160.20.80">
    <property type="entry name" value="E3 ubiquitin-protein ligase SopA"/>
    <property type="match status" value="1"/>
</dbReference>
<sequence length="500" mass="58053">MRLSNLNARQCRFQIIVSDRDVIVQQNEVDFRTEGQVLRLLPYYLNEDEKKQYMGNNTLLNYDQRNDWWKKYGQISEKRYAGLPEKLKTNEIDKITSEPLLNYLVALTYEGGKLVFSKNTNLNKIYADLLDGVYSRTYSEKRIHKLINQMDFEDFQTIFEEIALSAWHGKGRTTTIAEIHSHFQHSGLTPLLSKFIKNAEQGVVSLLAAFYFRQAGYSMKGSETFEFTHKSFGEYLTAKRIVRQFDYIHEQLTIKEKAPHKPGGWDMKQCLVEWIKIFGIKTLDPDIIKFIQSKIQIIGRESKDNLITWQETVVKLWEHVLKESMPMENLNPRPTTFKEENEQGINSEKALLIMHSLIANITNKVSDVAWIDNTSFSDFITRLVGQRKQEEFFVGYYCNHLNLRLSNLSRSNLWGANFYSSDLREAYLVGVNLAGANLNGANLKMAHLKGANLEEAHLERAYLKRAHLKGAHLKGAHLEKVQKKWIDQNKVDITSVIWEE</sequence>
<dbReference type="AlphaFoldDB" id="A0A5J4RNF7"/>
<gene>
    <name evidence="1" type="ORF">EZS27_016534</name>
</gene>
<reference evidence="1" key="1">
    <citation type="submission" date="2019-03" db="EMBL/GenBank/DDBJ databases">
        <title>Single cell metagenomics reveals metabolic interactions within the superorganism composed of flagellate Streblomastix strix and complex community of Bacteroidetes bacteria on its surface.</title>
        <authorList>
            <person name="Treitli S.C."/>
            <person name="Kolisko M."/>
            <person name="Husnik F."/>
            <person name="Keeling P."/>
            <person name="Hampl V."/>
        </authorList>
    </citation>
    <scope>NUCLEOTIDE SEQUENCE</scope>
    <source>
        <strain evidence="1">STM</strain>
    </source>
</reference>